<evidence type="ECO:0000256" key="2">
    <source>
        <dbReference type="SAM" id="MobiDB-lite"/>
    </source>
</evidence>
<accession>A0A9W4S3Z5</accession>
<organism evidence="3 4">
    <name type="scientific">Colletotrichum noveboracense</name>
    <dbReference type="NCBI Taxonomy" id="2664923"/>
    <lineage>
        <taxon>Eukaryota</taxon>
        <taxon>Fungi</taxon>
        <taxon>Dikarya</taxon>
        <taxon>Ascomycota</taxon>
        <taxon>Pezizomycotina</taxon>
        <taxon>Sordariomycetes</taxon>
        <taxon>Hypocreomycetidae</taxon>
        <taxon>Glomerellales</taxon>
        <taxon>Glomerellaceae</taxon>
        <taxon>Colletotrichum</taxon>
        <taxon>Colletotrichum gloeosporioides species complex</taxon>
    </lineage>
</organism>
<dbReference type="AlphaFoldDB" id="A0A9W4S3Z5"/>
<feature type="compositionally biased region" description="Polar residues" evidence="2">
    <location>
        <begin position="16"/>
        <end position="26"/>
    </location>
</feature>
<evidence type="ECO:0000313" key="3">
    <source>
        <dbReference type="EMBL" id="CAI0653378.1"/>
    </source>
</evidence>
<proteinExistence type="predicted"/>
<sequence>MEPGNDDVRPFPELSRTPTSEAFSSLQHIERRRYDPRSIITLYRYSPGRTHGQSRYFRNPLPEDLPSGWLRGFDPTAQTSTKTAAHIEIIRPIRSGEGGISQVHECEVVHAPRRRKSHASLANIELNGKKGPRLRLVAKFFDAMFIPGISDENLEGFFSQEDAALKHLFRKKLTGHPHLAPEYYGSWATKFVIGRDDKGCEVHRCVGGILIEYIEGQSIPQLCGILMDNNYLVPPTGPVALHRSDTGVATVELHRDNRVQVMKQLLDGISRHIHAGVDRFHLSRRNVLITMRSNGRDLEKIRVVMLNYSLSSVWSHTKWATVPYRGKNIIEELPRPPHPAQHFGVWEWPEFNSANVLPDFCGWLSDDPIWDSHLAEFKRWLVSEEGFGEIQSTTVYSNSAMFEQLIQEKRAALQQAKEQKTREAQAETFRINAILRDQEGHSELEDLIKTSGSKMSRIGKQKAWSKKQRRLGGYPSNMVRSCGIPGIWRPFDIRKVLNLHPRCSTPNSLQNIINTFRNCQLVGNASLREEVVDWIIWLEPWEKSYYRPEPSDVYIILSEQDAKKKVVEMEGTENIQVL</sequence>
<dbReference type="Proteomes" id="UP001152533">
    <property type="component" value="Unassembled WGS sequence"/>
</dbReference>
<reference evidence="3" key="1">
    <citation type="submission" date="2022-08" db="EMBL/GenBank/DDBJ databases">
        <authorList>
            <person name="Giroux E."/>
            <person name="Giroux E."/>
        </authorList>
    </citation>
    <scope>NUCLEOTIDE SEQUENCE</scope>
    <source>
        <strain evidence="3">H1091258</strain>
    </source>
</reference>
<dbReference type="EMBL" id="CAMGZC010001648">
    <property type="protein sequence ID" value="CAI0653378.1"/>
    <property type="molecule type" value="Genomic_DNA"/>
</dbReference>
<protein>
    <submittedName>
        <fullName evidence="3">Uncharacterized protein</fullName>
    </submittedName>
</protein>
<name>A0A9W4S3Z5_9PEZI</name>
<feature type="coiled-coil region" evidence="1">
    <location>
        <begin position="399"/>
        <end position="426"/>
    </location>
</feature>
<gene>
    <name evidence="3" type="ORF">CGXH109_LOCUS126999</name>
</gene>
<feature type="region of interest" description="Disordered" evidence="2">
    <location>
        <begin position="1"/>
        <end position="26"/>
    </location>
</feature>
<evidence type="ECO:0000256" key="1">
    <source>
        <dbReference type="SAM" id="Coils"/>
    </source>
</evidence>
<feature type="compositionally biased region" description="Basic and acidic residues" evidence="2">
    <location>
        <begin position="1"/>
        <end position="10"/>
    </location>
</feature>
<evidence type="ECO:0000313" key="4">
    <source>
        <dbReference type="Proteomes" id="UP001152533"/>
    </source>
</evidence>
<keyword evidence="1" id="KW-0175">Coiled coil</keyword>
<keyword evidence="4" id="KW-1185">Reference proteome</keyword>
<comment type="caution">
    <text evidence="3">The sequence shown here is derived from an EMBL/GenBank/DDBJ whole genome shotgun (WGS) entry which is preliminary data.</text>
</comment>